<dbReference type="KEGG" id="srum:GPZ88_10100"/>
<dbReference type="EMBL" id="CP046920">
    <property type="protein sequence ID" value="QIM47418.1"/>
    <property type="molecule type" value="Genomic_DNA"/>
</dbReference>
<reference evidence="2 3" key="1">
    <citation type="submission" date="2019-12" db="EMBL/GenBank/DDBJ databases">
        <title>Complete genome sequence of Streptococcus sp. CNU G2 isolated frome Bos taurus coreanae.</title>
        <authorList>
            <person name="Park S.Y."/>
            <person name="Kim J.H."/>
            <person name="Seo S.W."/>
        </authorList>
    </citation>
    <scope>NUCLEOTIDE SEQUENCE [LARGE SCALE GENOMIC DNA]</scope>
    <source>
        <strain evidence="2 3">CNU G2</strain>
        <plasmid evidence="3">p_cnu_g2</plasmid>
    </source>
</reference>
<keyword evidence="1" id="KW-0472">Membrane</keyword>
<gene>
    <name evidence="2" type="ORF">GPZ88_10100</name>
</gene>
<keyword evidence="1" id="KW-1133">Transmembrane helix</keyword>
<accession>A0A6G8I2Y2</accession>
<feature type="transmembrane region" description="Helical" evidence="1">
    <location>
        <begin position="145"/>
        <end position="167"/>
    </location>
</feature>
<keyword evidence="2" id="KW-0614">Plasmid</keyword>
<geneLocation type="plasmid" evidence="3">
    <name>p_cnu_g2</name>
</geneLocation>
<evidence type="ECO:0000313" key="3">
    <source>
        <dbReference type="Proteomes" id="UP000503166"/>
    </source>
</evidence>
<organism evidence="2 3">
    <name type="scientific">Streptococcus ruminicola</name>
    <dbReference type="NCBI Taxonomy" id="2686210"/>
    <lineage>
        <taxon>Bacteria</taxon>
        <taxon>Bacillati</taxon>
        <taxon>Bacillota</taxon>
        <taxon>Bacilli</taxon>
        <taxon>Lactobacillales</taxon>
        <taxon>Streptococcaceae</taxon>
        <taxon>Streptococcus</taxon>
    </lineage>
</organism>
<dbReference type="AlphaFoldDB" id="A0A6G8I2Y2"/>
<dbReference type="Proteomes" id="UP000503166">
    <property type="component" value="Plasmid p_CNU_G2"/>
</dbReference>
<feature type="transmembrane region" description="Helical" evidence="1">
    <location>
        <begin position="108"/>
        <end position="125"/>
    </location>
</feature>
<sequence length="177" mass="20391">MTNYLINFWELYEKHFITMPLNAFIYFLVWQIIVIVIGSILLSIHPFLGKLVMIVLSILGGGYGAYITYKKAPNNFKSYETPRFLIIIHFGLFLTTGILLLILGNITLLIIEFFINIFLLFEYIFKQVYTVVSNFTQEDWSCTFVILILLFLFSGIGSGPLSLVTFISAKKSFKNKK</sequence>
<proteinExistence type="predicted"/>
<keyword evidence="1" id="KW-0812">Transmembrane</keyword>
<feature type="transmembrane region" description="Helical" evidence="1">
    <location>
        <begin position="23"/>
        <end position="44"/>
    </location>
</feature>
<feature type="transmembrane region" description="Helical" evidence="1">
    <location>
        <begin position="84"/>
        <end position="103"/>
    </location>
</feature>
<name>A0A6G8I2Y2_9STRE</name>
<evidence type="ECO:0000313" key="2">
    <source>
        <dbReference type="EMBL" id="QIM47418.1"/>
    </source>
</evidence>
<protein>
    <submittedName>
        <fullName evidence="2">Uncharacterized protein</fullName>
    </submittedName>
</protein>
<feature type="transmembrane region" description="Helical" evidence="1">
    <location>
        <begin position="51"/>
        <end position="69"/>
    </location>
</feature>
<evidence type="ECO:0000256" key="1">
    <source>
        <dbReference type="SAM" id="Phobius"/>
    </source>
</evidence>
<dbReference type="RefSeq" id="WP_157328634.1">
    <property type="nucleotide sequence ID" value="NZ_CP046920.1"/>
</dbReference>